<feature type="compositionally biased region" description="Polar residues" evidence="1">
    <location>
        <begin position="57"/>
        <end position="66"/>
    </location>
</feature>
<feature type="compositionally biased region" description="Polar residues" evidence="1">
    <location>
        <begin position="19"/>
        <end position="47"/>
    </location>
</feature>
<proteinExistence type="predicted"/>
<evidence type="ECO:0000313" key="2">
    <source>
        <dbReference type="EMBL" id="RSL75459.1"/>
    </source>
</evidence>
<gene>
    <name evidence="2" type="ORF">CEP51_010846</name>
</gene>
<feature type="compositionally biased region" description="Low complexity" evidence="1">
    <location>
        <begin position="106"/>
        <end position="124"/>
    </location>
</feature>
<protein>
    <submittedName>
        <fullName evidence="2">Uncharacterized protein</fullName>
    </submittedName>
</protein>
<sequence length="205" mass="22649">MSYPNTRSWAKQQRDQNESPHNQGSSSSVTGKATTGGSANLTPSWSSRDLGKDGQETRGNIVSRTTLKPRPAPLTMSSGPSTSRPTNGDLLRRLSMTKAPWETRNVSPSPSTVSSIPSSRSITSMMMNRQMQHDGKDPYNFYEDNDSEKEIDYPSTPSYSDSSSNSRPSSSSSWSTQSNRSERGRTPTYDESGCRLGNFFTTQRR</sequence>
<dbReference type="AlphaFoldDB" id="A0A428RD49"/>
<keyword evidence="3" id="KW-1185">Reference proteome</keyword>
<evidence type="ECO:0000256" key="1">
    <source>
        <dbReference type="SAM" id="MobiDB-lite"/>
    </source>
</evidence>
<name>A0A428RD49_9HYPO</name>
<feature type="compositionally biased region" description="Polar residues" evidence="1">
    <location>
        <begin position="75"/>
        <end position="86"/>
    </location>
</feature>
<evidence type="ECO:0000313" key="3">
    <source>
        <dbReference type="Proteomes" id="UP000287972"/>
    </source>
</evidence>
<dbReference type="Proteomes" id="UP000287972">
    <property type="component" value="Unassembled WGS sequence"/>
</dbReference>
<feature type="compositionally biased region" description="Low complexity" evidence="1">
    <location>
        <begin position="153"/>
        <end position="179"/>
    </location>
</feature>
<dbReference type="EMBL" id="NKCL01000348">
    <property type="protein sequence ID" value="RSL75459.1"/>
    <property type="molecule type" value="Genomic_DNA"/>
</dbReference>
<organism evidence="2 3">
    <name type="scientific">Fusarium floridanum</name>
    <dbReference type="NCBI Taxonomy" id="1325733"/>
    <lineage>
        <taxon>Eukaryota</taxon>
        <taxon>Fungi</taxon>
        <taxon>Dikarya</taxon>
        <taxon>Ascomycota</taxon>
        <taxon>Pezizomycotina</taxon>
        <taxon>Sordariomycetes</taxon>
        <taxon>Hypocreomycetidae</taxon>
        <taxon>Hypocreales</taxon>
        <taxon>Nectriaceae</taxon>
        <taxon>Fusarium</taxon>
        <taxon>Fusarium solani species complex</taxon>
    </lineage>
</organism>
<comment type="caution">
    <text evidence="2">The sequence shown here is derived from an EMBL/GenBank/DDBJ whole genome shotgun (WGS) entry which is preliminary data.</text>
</comment>
<accession>A0A428RD49</accession>
<feature type="region of interest" description="Disordered" evidence="1">
    <location>
        <begin position="1"/>
        <end position="205"/>
    </location>
</feature>
<reference evidence="2 3" key="1">
    <citation type="submission" date="2017-06" db="EMBL/GenBank/DDBJ databases">
        <title>Comparative genomic analysis of Ambrosia Fusariam Clade fungi.</title>
        <authorList>
            <person name="Stajich J.E."/>
            <person name="Carrillo J."/>
            <person name="Kijimoto T."/>
            <person name="Eskalen A."/>
            <person name="O'Donnell K."/>
            <person name="Kasson M."/>
        </authorList>
    </citation>
    <scope>NUCLEOTIDE SEQUENCE [LARGE SCALE GENOMIC DNA]</scope>
    <source>
        <strain evidence="2 3">NRRL62606</strain>
    </source>
</reference>
<feature type="compositionally biased region" description="Polar residues" evidence="1">
    <location>
        <begin position="1"/>
        <end position="11"/>
    </location>
</feature>